<protein>
    <submittedName>
        <fullName evidence="1">Uncharacterized protein</fullName>
    </submittedName>
</protein>
<evidence type="ECO:0000313" key="2">
    <source>
        <dbReference type="Proteomes" id="UP000543836"/>
    </source>
</evidence>
<proteinExistence type="predicted"/>
<keyword evidence="2" id="KW-1185">Reference proteome</keyword>
<comment type="caution">
    <text evidence="1">The sequence shown here is derived from an EMBL/GenBank/DDBJ whole genome shotgun (WGS) entry which is preliminary data.</text>
</comment>
<evidence type="ECO:0000313" key="1">
    <source>
        <dbReference type="EMBL" id="MBB4569229.1"/>
    </source>
</evidence>
<dbReference type="AlphaFoldDB" id="A0A7W6ZUY3"/>
<reference evidence="1 2" key="1">
    <citation type="submission" date="2020-08" db="EMBL/GenBank/DDBJ databases">
        <title>Genomic Encyclopedia of Type Strains, Phase IV (KMG-V): Genome sequencing to study the core and pangenomes of soil and plant-associated prokaryotes.</title>
        <authorList>
            <person name="Whitman W."/>
        </authorList>
    </citation>
    <scope>NUCLEOTIDE SEQUENCE [LARGE SCALE GENOMIC DNA]</scope>
    <source>
        <strain evidence="1 2">SEMIA 492</strain>
    </source>
</reference>
<dbReference type="Proteomes" id="UP000543836">
    <property type="component" value="Unassembled WGS sequence"/>
</dbReference>
<organism evidence="1 2">
    <name type="scientific">Rhizobium leucaenae</name>
    <dbReference type="NCBI Taxonomy" id="29450"/>
    <lineage>
        <taxon>Bacteria</taxon>
        <taxon>Pseudomonadati</taxon>
        <taxon>Pseudomonadota</taxon>
        <taxon>Alphaproteobacteria</taxon>
        <taxon>Hyphomicrobiales</taxon>
        <taxon>Rhizobiaceae</taxon>
        <taxon>Rhizobium/Agrobacterium group</taxon>
        <taxon>Rhizobium</taxon>
    </lineage>
</organism>
<gene>
    <name evidence="1" type="ORF">GGE60_003348</name>
</gene>
<dbReference type="EMBL" id="JACIIG010000007">
    <property type="protein sequence ID" value="MBB4569229.1"/>
    <property type="molecule type" value="Genomic_DNA"/>
</dbReference>
<sequence>MPAKSDVMTTAWTLYRRDTQLRRPSTAAARRRWFARALSTAWTWSRQQATDATKTEDQSRADLIANLRLELLRIDARPFGMSIARDRAMLTEEIHRLSAKSCVSAARMAA</sequence>
<accession>A0A7W6ZUY3</accession>
<dbReference type="RefSeq" id="WP_037135365.1">
    <property type="nucleotide sequence ID" value="NZ_JACIIG010000007.1"/>
</dbReference>
<name>A0A7W6ZUY3_9HYPH</name>